<dbReference type="EMBL" id="LAQL01000008">
    <property type="protein sequence ID" value="KLN60092.1"/>
    <property type="molecule type" value="Genomic_DNA"/>
</dbReference>
<dbReference type="Proteomes" id="UP000035444">
    <property type="component" value="Unassembled WGS sequence"/>
</dbReference>
<evidence type="ECO:0000256" key="1">
    <source>
        <dbReference type="SAM" id="Phobius"/>
    </source>
</evidence>
<name>A0A0H2MH65_9PROT</name>
<feature type="transmembrane region" description="Helical" evidence="1">
    <location>
        <begin position="20"/>
        <end position="48"/>
    </location>
</feature>
<evidence type="ECO:0000313" key="3">
    <source>
        <dbReference type="EMBL" id="KLN60092.1"/>
    </source>
</evidence>
<reference evidence="3 4" key="1">
    <citation type="submission" date="2015-03" db="EMBL/GenBank/DDBJ databases">
        <title>Genome Sequence of Kiloniella spongiae MEBiC09566, isolated from a marine sponge.</title>
        <authorList>
            <person name="Shao Z."/>
            <person name="Wang L."/>
            <person name="Li X."/>
        </authorList>
    </citation>
    <scope>NUCLEOTIDE SEQUENCE [LARGE SCALE GENOMIC DNA]</scope>
    <source>
        <strain evidence="3 4">MEBiC09566</strain>
    </source>
</reference>
<protein>
    <submittedName>
        <fullName evidence="3">Tat pathway signal protein</fullName>
    </submittedName>
</protein>
<feature type="transmembrane region" description="Helical" evidence="1">
    <location>
        <begin position="199"/>
        <end position="220"/>
    </location>
</feature>
<proteinExistence type="predicted"/>
<gene>
    <name evidence="3" type="ORF">WH96_12930</name>
</gene>
<evidence type="ECO:0000313" key="4">
    <source>
        <dbReference type="Proteomes" id="UP000035444"/>
    </source>
</evidence>
<dbReference type="InterPro" id="IPR002823">
    <property type="entry name" value="DUF112_TM"/>
</dbReference>
<dbReference type="RefSeq" id="WP_047764627.1">
    <property type="nucleotide sequence ID" value="NZ_LAQL01000008.1"/>
</dbReference>
<feature type="transmembrane region" description="Helical" evidence="1">
    <location>
        <begin position="393"/>
        <end position="414"/>
    </location>
</feature>
<dbReference type="PANTHER" id="PTHR35342:SF5">
    <property type="entry name" value="TRICARBOXYLIC TRANSPORT PROTEIN"/>
    <property type="match status" value="1"/>
</dbReference>
<feature type="transmembrane region" description="Helical" evidence="1">
    <location>
        <begin position="434"/>
        <end position="455"/>
    </location>
</feature>
<feature type="transmembrane region" description="Helical" evidence="1">
    <location>
        <begin position="320"/>
        <end position="343"/>
    </location>
</feature>
<keyword evidence="1" id="KW-0812">Transmembrane</keyword>
<evidence type="ECO:0000259" key="2">
    <source>
        <dbReference type="Pfam" id="PF01970"/>
    </source>
</evidence>
<keyword evidence="4" id="KW-1185">Reference proteome</keyword>
<feature type="transmembrane region" description="Helical" evidence="1">
    <location>
        <begin position="60"/>
        <end position="80"/>
    </location>
</feature>
<comment type="caution">
    <text evidence="3">The sequence shown here is derived from an EMBL/GenBank/DDBJ whole genome shotgun (WGS) entry which is preliminary data.</text>
</comment>
<feature type="transmembrane region" description="Helical" evidence="1">
    <location>
        <begin position="526"/>
        <end position="544"/>
    </location>
</feature>
<feature type="domain" description="DUF112" evidence="2">
    <location>
        <begin position="19"/>
        <end position="443"/>
    </location>
</feature>
<dbReference type="Pfam" id="PF01970">
    <property type="entry name" value="TctA"/>
    <property type="match status" value="1"/>
</dbReference>
<keyword evidence="1" id="KW-1133">Transmembrane helix</keyword>
<dbReference type="PATRIC" id="fig|1489064.4.peg.3919"/>
<dbReference type="STRING" id="1489064.WH96_12930"/>
<feature type="transmembrane region" description="Helical" evidence="1">
    <location>
        <begin position="475"/>
        <end position="494"/>
    </location>
</feature>
<dbReference type="OrthoDB" id="7232499at2"/>
<sequence>MWDIILQASNDILLDPSTLLLMGIGVIAGLLTGAIPGFTIAMGVVLTLPFTFGMSATQGVATMIGVFVGGLSGGLMSGMLTGIPGTPSSVATTFDGFPMARNGKPGLALGLGVWSSFFGGIISAILLVALAPQLAVLGLEFGPWDYFSLILFSLTITASLSGKALLKGMIAGVLGLFFATAGEDPINGMARFDFGWDPLLQGFAFLPVLIGLFAFSQLLSDIEDSDQARRPLLEKAMSAARIEHRQAIKMIFSRWGNLIRSSLIGVFTGVLPAAGSSISNILAYDQAKKAAPDDKTFGSGDPDGIIAPEAANNATAGGSLITMMALGIPGDVVTAVMIGALMIHDIVPGPSFISDQPVLAYSVFIAFFLAHFMMVGTQALTLRLFLFATRSPMYILAAVILAYCSIGVFSLHNVQFDMWVMLGFGVVGYTLRKLGFPLAPMILGVVLGQIAELNLSRALSISDDMTLFLSRPWSLFFLILAIFSFSFPWYQTAIKLKRQWASYFIPVAMTGLAFPLFLMQGSVRPILALGLILGALFIFWKIGITNKGEKR</sequence>
<feature type="transmembrane region" description="Helical" evidence="1">
    <location>
        <begin position="363"/>
        <end position="386"/>
    </location>
</feature>
<dbReference type="AlphaFoldDB" id="A0A0H2MH65"/>
<feature type="transmembrane region" description="Helical" evidence="1">
    <location>
        <begin position="500"/>
        <end position="519"/>
    </location>
</feature>
<feature type="transmembrane region" description="Helical" evidence="1">
    <location>
        <begin position="146"/>
        <end position="179"/>
    </location>
</feature>
<accession>A0A0H2MH65</accession>
<feature type="transmembrane region" description="Helical" evidence="1">
    <location>
        <begin position="117"/>
        <end position="139"/>
    </location>
</feature>
<keyword evidence="1" id="KW-0472">Membrane</keyword>
<dbReference type="PANTHER" id="PTHR35342">
    <property type="entry name" value="TRICARBOXYLIC TRANSPORT PROTEIN"/>
    <property type="match status" value="1"/>
</dbReference>
<organism evidence="3 4">
    <name type="scientific">Kiloniella spongiae</name>
    <dbReference type="NCBI Taxonomy" id="1489064"/>
    <lineage>
        <taxon>Bacteria</taxon>
        <taxon>Pseudomonadati</taxon>
        <taxon>Pseudomonadota</taxon>
        <taxon>Alphaproteobacteria</taxon>
        <taxon>Rhodospirillales</taxon>
        <taxon>Kiloniellaceae</taxon>
        <taxon>Kiloniella</taxon>
    </lineage>
</organism>